<evidence type="ECO:0000256" key="2">
    <source>
        <dbReference type="ARBA" id="ARBA00022490"/>
    </source>
</evidence>
<dbReference type="InterPro" id="IPR049083">
    <property type="entry name" value="TACO1_YebC_N"/>
</dbReference>
<organism evidence="10">
    <name type="scientific">Proteinivorax tanatarense</name>
    <dbReference type="NCBI Taxonomy" id="1260629"/>
    <lineage>
        <taxon>Bacteria</taxon>
        <taxon>Bacillati</taxon>
        <taxon>Bacillota</taxon>
        <taxon>Clostridia</taxon>
        <taxon>Eubacteriales</taxon>
        <taxon>Proteinivoracaceae</taxon>
        <taxon>Proteinivorax</taxon>
    </lineage>
</organism>
<evidence type="ECO:0000313" key="10">
    <source>
        <dbReference type="EMBL" id="XBX75680.1"/>
    </source>
</evidence>
<feature type="domain" description="TACO1/YebC-like N-terminal" evidence="9">
    <location>
        <begin position="5"/>
        <end position="75"/>
    </location>
</feature>
<protein>
    <recommendedName>
        <fullName evidence="6">Probable transcriptional regulatory protein PRVXT_000833</fullName>
    </recommendedName>
</protein>
<dbReference type="NCBIfam" id="NF001030">
    <property type="entry name" value="PRK00110.1"/>
    <property type="match status" value="1"/>
</dbReference>
<dbReference type="InterPro" id="IPR048300">
    <property type="entry name" value="TACO1_YebC-like_2nd/3rd_dom"/>
</dbReference>
<dbReference type="FunFam" id="3.30.70.980:FF:000002">
    <property type="entry name" value="Probable transcriptional regulatory protein YebC"/>
    <property type="match status" value="1"/>
</dbReference>
<gene>
    <name evidence="10" type="ORF">PRVXT_000833</name>
</gene>
<proteinExistence type="inferred from homology"/>
<keyword evidence="2 6" id="KW-0963">Cytoplasm</keyword>
<accession>A0AAU7VNS0</accession>
<dbReference type="SUPFAM" id="SSF75625">
    <property type="entry name" value="YebC-like"/>
    <property type="match status" value="1"/>
</dbReference>
<dbReference type="Gene3D" id="3.30.70.980">
    <property type="match status" value="2"/>
</dbReference>
<dbReference type="Pfam" id="PF01709">
    <property type="entry name" value="Transcrip_reg"/>
    <property type="match status" value="1"/>
</dbReference>
<dbReference type="Gene3D" id="1.10.10.200">
    <property type="match status" value="1"/>
</dbReference>
<reference evidence="10" key="1">
    <citation type="journal article" date="2013" name="Extremophiles">
        <title>Proteinivorax tanatarense gen. nov., sp. nov., an anaerobic, haloalkaliphilic, proteolytic bacterium isolated from a decaying algal bloom, and proposal of Proteinivoraceae fam. nov.</title>
        <authorList>
            <person name="Kevbrin V."/>
            <person name="Boltyanskaya Y."/>
            <person name="Zhilina T."/>
            <person name="Kolganova T."/>
            <person name="Lavrentjeva E."/>
            <person name="Kuznetsov B."/>
        </authorList>
    </citation>
    <scope>NUCLEOTIDE SEQUENCE</scope>
    <source>
        <strain evidence="10">Z-910T</strain>
    </source>
</reference>
<evidence type="ECO:0000259" key="8">
    <source>
        <dbReference type="Pfam" id="PF01709"/>
    </source>
</evidence>
<dbReference type="InterPro" id="IPR017856">
    <property type="entry name" value="Integrase-like_N"/>
</dbReference>
<evidence type="ECO:0000256" key="3">
    <source>
        <dbReference type="ARBA" id="ARBA00023015"/>
    </source>
</evidence>
<dbReference type="EMBL" id="CP158367">
    <property type="protein sequence ID" value="XBX75680.1"/>
    <property type="molecule type" value="Genomic_DNA"/>
</dbReference>
<dbReference type="GO" id="GO:0006355">
    <property type="term" value="P:regulation of DNA-templated transcription"/>
    <property type="evidence" value="ECO:0007669"/>
    <property type="project" value="UniProtKB-UniRule"/>
</dbReference>
<evidence type="ECO:0000259" key="9">
    <source>
        <dbReference type="Pfam" id="PF20772"/>
    </source>
</evidence>
<keyword evidence="3 6" id="KW-0805">Transcription regulation</keyword>
<dbReference type="PANTHER" id="PTHR12532:SF6">
    <property type="entry name" value="TRANSCRIPTIONAL REGULATORY PROTEIN YEBC-RELATED"/>
    <property type="match status" value="1"/>
</dbReference>
<dbReference type="RefSeq" id="WP_350344420.1">
    <property type="nucleotide sequence ID" value="NZ_CP158367.1"/>
</dbReference>
<name>A0AAU7VNS0_9FIRM</name>
<keyword evidence="5 6" id="KW-0804">Transcription</keyword>
<comment type="subcellular location">
    <subcellularLocation>
        <location evidence="6">Cytoplasm</location>
    </subcellularLocation>
</comment>
<dbReference type="HAMAP" id="MF_00693">
    <property type="entry name" value="Transcrip_reg_TACO1"/>
    <property type="match status" value="1"/>
</dbReference>
<dbReference type="NCBIfam" id="TIGR01033">
    <property type="entry name" value="YebC/PmpR family DNA-binding transcriptional regulator"/>
    <property type="match status" value="1"/>
</dbReference>
<keyword evidence="4 6" id="KW-0238">DNA-binding</keyword>
<feature type="domain" description="TACO1/YebC-like second and third" evidence="8">
    <location>
        <begin position="82"/>
        <end position="238"/>
    </location>
</feature>
<dbReference type="InterPro" id="IPR026564">
    <property type="entry name" value="Transcrip_reg_TACO1-like_dom3"/>
</dbReference>
<dbReference type="PANTHER" id="PTHR12532">
    <property type="entry name" value="TRANSLATIONAL ACTIVATOR OF CYTOCHROME C OXIDASE 1"/>
    <property type="match status" value="1"/>
</dbReference>
<reference evidence="10" key="2">
    <citation type="submission" date="2024-06" db="EMBL/GenBank/DDBJ databases">
        <authorList>
            <person name="Petrova K.O."/>
            <person name="Toshchakov S.V."/>
            <person name="Boltjanskaja Y.V."/>
            <person name="Kevbrin V."/>
        </authorList>
    </citation>
    <scope>NUCLEOTIDE SEQUENCE</scope>
    <source>
        <strain evidence="10">Z-910T</strain>
    </source>
</reference>
<feature type="region of interest" description="Disordered" evidence="7">
    <location>
        <begin position="1"/>
        <end position="22"/>
    </location>
</feature>
<comment type="similarity">
    <text evidence="1 6">Belongs to the TACO1 family.</text>
</comment>
<dbReference type="NCBIfam" id="NF009044">
    <property type="entry name" value="PRK12378.1"/>
    <property type="match status" value="1"/>
</dbReference>
<evidence type="ECO:0000256" key="4">
    <source>
        <dbReference type="ARBA" id="ARBA00023125"/>
    </source>
</evidence>
<evidence type="ECO:0000256" key="5">
    <source>
        <dbReference type="ARBA" id="ARBA00023163"/>
    </source>
</evidence>
<sequence length="239" mass="26758">MAGHSKWSNIKHKKSRQDAQRGKIFTKISKEIMVAVQQGGEDADSNFKLRLAIQKAKSNNMPNDNIERAIKRGTGDLEGKRFEDIVYEGYGPGGVAVMLDILTDNRNRTAGEIRHIFSKNGGNLGESGCVSWMFNRKGLLVIEKNKEVDEDELLLIALDAGAEDVKSDLDTFQVTCEPEEFESVKNTLDKAGCKLVFQEVSMVPQNTVELNQTDMETMEKLEETLEDHNDVQNVYTNVS</sequence>
<dbReference type="GO" id="GO:0005829">
    <property type="term" value="C:cytosol"/>
    <property type="evidence" value="ECO:0007669"/>
    <property type="project" value="TreeGrafter"/>
</dbReference>
<dbReference type="InterPro" id="IPR029072">
    <property type="entry name" value="YebC-like"/>
</dbReference>
<evidence type="ECO:0000256" key="6">
    <source>
        <dbReference type="HAMAP-Rule" id="MF_00693"/>
    </source>
</evidence>
<dbReference type="AlphaFoldDB" id="A0AAU7VNS0"/>
<dbReference type="GO" id="GO:0003677">
    <property type="term" value="F:DNA binding"/>
    <property type="evidence" value="ECO:0007669"/>
    <property type="project" value="UniProtKB-UniRule"/>
</dbReference>
<dbReference type="FunFam" id="1.10.10.200:FF:000002">
    <property type="entry name" value="Probable transcriptional regulatory protein CLM62_37755"/>
    <property type="match status" value="1"/>
</dbReference>
<evidence type="ECO:0000256" key="1">
    <source>
        <dbReference type="ARBA" id="ARBA00008724"/>
    </source>
</evidence>
<evidence type="ECO:0000256" key="7">
    <source>
        <dbReference type="SAM" id="MobiDB-lite"/>
    </source>
</evidence>
<dbReference type="InterPro" id="IPR002876">
    <property type="entry name" value="Transcrip_reg_TACO1-like"/>
</dbReference>
<dbReference type="Pfam" id="PF20772">
    <property type="entry name" value="TACO1_YebC_N"/>
    <property type="match status" value="1"/>
</dbReference>